<evidence type="ECO:0000256" key="3">
    <source>
        <dbReference type="SAM" id="SignalP"/>
    </source>
</evidence>
<keyword evidence="2" id="KW-0325">Glycoprotein</keyword>
<evidence type="ECO:0000313" key="6">
    <source>
        <dbReference type="Proteomes" id="UP001141806"/>
    </source>
</evidence>
<dbReference type="AlphaFoldDB" id="A0A9Q0R3T6"/>
<dbReference type="Gene3D" id="2.60.40.420">
    <property type="entry name" value="Cupredoxins - blue copper proteins"/>
    <property type="match status" value="1"/>
</dbReference>
<evidence type="ECO:0000256" key="2">
    <source>
        <dbReference type="ARBA" id="ARBA00023180"/>
    </source>
</evidence>
<sequence>MKMGLMLVLIIVVVSVGGAAAAEAEIHHVVGGDRGWDIASNIAAWSADRLFRVGDNIWFAYSAAGESIVEIGSKEEMEACDVSNPIRMYTDGLDKISLEGEGSRFFASGRPESCKNGLKLNVDVLPRQPNQMEMNPLTTTVSPHKLVDTVGALAPTSAAVPLPASPLLPWLGLMLFFLPFF</sequence>
<protein>
    <recommendedName>
        <fullName evidence="4">Phytocyanin domain-containing protein</fullName>
    </recommendedName>
</protein>
<dbReference type="OrthoDB" id="1896188at2759"/>
<proteinExistence type="predicted"/>
<dbReference type="PANTHER" id="PTHR33021:SF31">
    <property type="entry name" value="OS02G0720100 PROTEIN"/>
    <property type="match status" value="1"/>
</dbReference>
<dbReference type="EMBL" id="JAMYWD010000001">
    <property type="protein sequence ID" value="KAJ4981957.1"/>
    <property type="molecule type" value="Genomic_DNA"/>
</dbReference>
<dbReference type="InterPro" id="IPR008972">
    <property type="entry name" value="Cupredoxin"/>
</dbReference>
<dbReference type="PROSITE" id="PS51485">
    <property type="entry name" value="PHYTOCYANIN"/>
    <property type="match status" value="1"/>
</dbReference>
<feature type="signal peptide" evidence="3">
    <location>
        <begin position="1"/>
        <end position="21"/>
    </location>
</feature>
<dbReference type="FunFam" id="2.60.40.420:FF:000034">
    <property type="entry name" value="Cupredoxin superfamily protein"/>
    <property type="match status" value="1"/>
</dbReference>
<feature type="domain" description="Phytocyanin" evidence="4">
    <location>
        <begin position="26"/>
        <end position="126"/>
    </location>
</feature>
<comment type="caution">
    <text evidence="5">The sequence shown here is derived from an EMBL/GenBank/DDBJ whole genome shotgun (WGS) entry which is preliminary data.</text>
</comment>
<evidence type="ECO:0000256" key="1">
    <source>
        <dbReference type="ARBA" id="ARBA00023157"/>
    </source>
</evidence>
<dbReference type="GO" id="GO:0009055">
    <property type="term" value="F:electron transfer activity"/>
    <property type="evidence" value="ECO:0007669"/>
    <property type="project" value="InterPro"/>
</dbReference>
<evidence type="ECO:0000259" key="4">
    <source>
        <dbReference type="PROSITE" id="PS51485"/>
    </source>
</evidence>
<dbReference type="PANTHER" id="PTHR33021">
    <property type="entry name" value="BLUE COPPER PROTEIN"/>
    <property type="match status" value="1"/>
</dbReference>
<accession>A0A9Q0R3T6</accession>
<dbReference type="SUPFAM" id="SSF49503">
    <property type="entry name" value="Cupredoxins"/>
    <property type="match status" value="1"/>
</dbReference>
<keyword evidence="1" id="KW-1015">Disulfide bond</keyword>
<reference evidence="5" key="1">
    <citation type="journal article" date="2023" name="Plant J.">
        <title>The genome of the king protea, Protea cynaroides.</title>
        <authorList>
            <person name="Chang J."/>
            <person name="Duong T.A."/>
            <person name="Schoeman C."/>
            <person name="Ma X."/>
            <person name="Roodt D."/>
            <person name="Barker N."/>
            <person name="Li Z."/>
            <person name="Van de Peer Y."/>
            <person name="Mizrachi E."/>
        </authorList>
    </citation>
    <scope>NUCLEOTIDE SEQUENCE</scope>
    <source>
        <tissue evidence="5">Young leaves</tissue>
    </source>
</reference>
<dbReference type="Pfam" id="PF02298">
    <property type="entry name" value="Cu_bind_like"/>
    <property type="match status" value="1"/>
</dbReference>
<gene>
    <name evidence="5" type="ORF">NE237_032794</name>
</gene>
<evidence type="ECO:0000313" key="5">
    <source>
        <dbReference type="EMBL" id="KAJ4981957.1"/>
    </source>
</evidence>
<keyword evidence="6" id="KW-1185">Reference proteome</keyword>
<name>A0A9Q0R3T6_9MAGN</name>
<feature type="chain" id="PRO_5040367932" description="Phytocyanin domain-containing protein" evidence="3">
    <location>
        <begin position="22"/>
        <end position="181"/>
    </location>
</feature>
<organism evidence="5 6">
    <name type="scientific">Protea cynaroides</name>
    <dbReference type="NCBI Taxonomy" id="273540"/>
    <lineage>
        <taxon>Eukaryota</taxon>
        <taxon>Viridiplantae</taxon>
        <taxon>Streptophyta</taxon>
        <taxon>Embryophyta</taxon>
        <taxon>Tracheophyta</taxon>
        <taxon>Spermatophyta</taxon>
        <taxon>Magnoliopsida</taxon>
        <taxon>Proteales</taxon>
        <taxon>Proteaceae</taxon>
        <taxon>Protea</taxon>
    </lineage>
</organism>
<dbReference type="InterPro" id="IPR003245">
    <property type="entry name" value="Phytocyanin_dom"/>
</dbReference>
<dbReference type="CDD" id="cd04216">
    <property type="entry name" value="Phytocyanin"/>
    <property type="match status" value="1"/>
</dbReference>
<dbReference type="InterPro" id="IPR039391">
    <property type="entry name" value="Phytocyanin-like"/>
</dbReference>
<dbReference type="Proteomes" id="UP001141806">
    <property type="component" value="Unassembled WGS sequence"/>
</dbReference>
<keyword evidence="3" id="KW-0732">Signal</keyword>
<dbReference type="GO" id="GO:0005886">
    <property type="term" value="C:plasma membrane"/>
    <property type="evidence" value="ECO:0007669"/>
    <property type="project" value="TreeGrafter"/>
</dbReference>